<sequence length="52" mass="5828">HGSCPGTIQRIFMRGGNGKKYQRDLEDRDGEMWAWKSALRKAPVDAIPLAQA</sequence>
<dbReference type="EMBL" id="GBEZ01009932">
    <property type="protein sequence ID" value="JAC75692.1"/>
    <property type="molecule type" value="Transcribed_RNA"/>
</dbReference>
<proteinExistence type="predicted"/>
<gene>
    <name evidence="1" type="ORF">TSPGSL018_22328</name>
</gene>
<feature type="non-terminal residue" evidence="1">
    <location>
        <position position="1"/>
    </location>
</feature>
<evidence type="ECO:0000313" key="1">
    <source>
        <dbReference type="EMBL" id="JAC75692.1"/>
    </source>
</evidence>
<reference evidence="1" key="1">
    <citation type="submission" date="2014-05" db="EMBL/GenBank/DDBJ databases">
        <title>The transcriptome of the halophilic microalga Tetraselmis sp. GSL018 isolated from the Great Salt Lake, Utah.</title>
        <authorList>
            <person name="Jinkerson R.E."/>
            <person name="D'Adamo S."/>
            <person name="Posewitz M.C."/>
        </authorList>
    </citation>
    <scope>NUCLEOTIDE SEQUENCE</scope>
    <source>
        <strain evidence="1">GSL018</strain>
    </source>
</reference>
<dbReference type="AlphaFoldDB" id="A0A061RS51"/>
<name>A0A061RS51_9CHLO</name>
<accession>A0A061RS51</accession>
<protein>
    <submittedName>
        <fullName evidence="1">Uncharacterized protein</fullName>
    </submittedName>
</protein>
<organism evidence="1">
    <name type="scientific">Tetraselmis sp. GSL018</name>
    <dbReference type="NCBI Taxonomy" id="582737"/>
    <lineage>
        <taxon>Eukaryota</taxon>
        <taxon>Viridiplantae</taxon>
        <taxon>Chlorophyta</taxon>
        <taxon>core chlorophytes</taxon>
        <taxon>Chlorodendrophyceae</taxon>
        <taxon>Chlorodendrales</taxon>
        <taxon>Chlorodendraceae</taxon>
        <taxon>Tetraselmis</taxon>
    </lineage>
</organism>